<organism evidence="2 3">
    <name type="scientific">Burkholderia plantarii</name>
    <dbReference type="NCBI Taxonomy" id="41899"/>
    <lineage>
        <taxon>Bacteria</taxon>
        <taxon>Pseudomonadati</taxon>
        <taxon>Pseudomonadota</taxon>
        <taxon>Betaproteobacteria</taxon>
        <taxon>Burkholderiales</taxon>
        <taxon>Burkholderiaceae</taxon>
        <taxon>Burkholderia</taxon>
    </lineage>
</organism>
<dbReference type="AlphaFoldDB" id="A0A0B6S0G3"/>
<keyword evidence="1" id="KW-0732">Signal</keyword>
<reference evidence="3" key="1">
    <citation type="submission" date="2011-03" db="EMBL/GenBank/DDBJ databases">
        <authorList>
            <person name="Voget S."/>
            <person name="Streit W.R."/>
            <person name="Jaeger K.E."/>
            <person name="Daniel R."/>
        </authorList>
    </citation>
    <scope>NUCLEOTIDE SEQUENCE [LARGE SCALE GENOMIC DNA]</scope>
    <source>
        <strain evidence="3">PG1</strain>
    </source>
</reference>
<gene>
    <name evidence="2" type="ORF">BGL_2c10650</name>
</gene>
<accession>A0A0B6S0G3</accession>
<keyword evidence="3" id="KW-1185">Reference proteome</keyword>
<protein>
    <recommendedName>
        <fullName evidence="4">Fimbrial assembly protein</fullName>
    </recommendedName>
</protein>
<proteinExistence type="predicted"/>
<feature type="chain" id="PRO_5002109395" description="Fimbrial assembly protein" evidence="1">
    <location>
        <begin position="19"/>
        <end position="180"/>
    </location>
</feature>
<dbReference type="EMBL" id="CP002581">
    <property type="protein sequence ID" value="AJK49143.1"/>
    <property type="molecule type" value="Genomic_DNA"/>
</dbReference>
<feature type="signal peptide" evidence="1">
    <location>
        <begin position="1"/>
        <end position="18"/>
    </location>
</feature>
<sequence length="180" mass="19561">MKFLCVLVWILVSTLASAQNIVVVGKNTSKITARVVHTNNLIVTDDQGGWFDNGLKMMQLGGWTTPYEVQARLKVVSTTGMFQVRLDSPLVIAHQSKPSLVFRNPAVKLGNEGETPKLLAVGSNTQFRNPMPSTQGVDSVGYYELDVAAYPPEGTLEEVGGTYSGVLSMIFEPVIDMPKS</sequence>
<evidence type="ECO:0008006" key="4">
    <source>
        <dbReference type="Google" id="ProtNLM"/>
    </source>
</evidence>
<reference evidence="2 3" key="2">
    <citation type="journal article" date="2016" name="Appl. Microbiol. Biotechnol.">
        <title>Mutations improving production and secretion of extracellular lipase by Burkholderia glumae PG1.</title>
        <authorList>
            <person name="Knapp A."/>
            <person name="Voget S."/>
            <person name="Gao R."/>
            <person name="Zaburannyi N."/>
            <person name="Krysciak D."/>
            <person name="Breuer M."/>
            <person name="Hauer B."/>
            <person name="Streit W.R."/>
            <person name="Muller R."/>
            <person name="Daniel R."/>
            <person name="Jaeger K.E."/>
        </authorList>
    </citation>
    <scope>NUCLEOTIDE SEQUENCE [LARGE SCALE GENOMIC DNA]</scope>
    <source>
        <strain evidence="2 3">PG1</strain>
    </source>
</reference>
<name>A0A0B6S0G3_BURPL</name>
<evidence type="ECO:0000256" key="1">
    <source>
        <dbReference type="SAM" id="SignalP"/>
    </source>
</evidence>
<dbReference type="HOGENOM" id="CLU_1445131_0_0_4"/>
<evidence type="ECO:0000313" key="2">
    <source>
        <dbReference type="EMBL" id="AJK49143.1"/>
    </source>
</evidence>
<dbReference type="Proteomes" id="UP000031838">
    <property type="component" value="Chromosome 2"/>
</dbReference>
<evidence type="ECO:0000313" key="3">
    <source>
        <dbReference type="Proteomes" id="UP000031838"/>
    </source>
</evidence>
<dbReference type="KEGG" id="bgp:BGL_2c10650"/>